<dbReference type="RefSeq" id="WP_090165941.1">
    <property type="nucleotide sequence ID" value="NZ_FOFB01000004.1"/>
</dbReference>
<feature type="domain" description="D-isomer specific 2-hydroxyacid dehydrogenase NAD-binding" evidence="3">
    <location>
        <begin position="107"/>
        <end position="290"/>
    </location>
</feature>
<dbReference type="PANTHER" id="PTHR43026:SF1">
    <property type="entry name" value="2-HYDROXYACID DEHYDROGENASE HOMOLOG 1-RELATED"/>
    <property type="match status" value="1"/>
</dbReference>
<dbReference type="Pfam" id="PF02826">
    <property type="entry name" value="2-Hacid_dh_C"/>
    <property type="match status" value="1"/>
</dbReference>
<dbReference type="OrthoDB" id="9777288at2"/>
<dbReference type="PANTHER" id="PTHR43026">
    <property type="entry name" value="2-HYDROXYACID DEHYDROGENASE HOMOLOG 1-RELATED"/>
    <property type="match status" value="1"/>
</dbReference>
<keyword evidence="5" id="KW-1185">Reference proteome</keyword>
<proteinExistence type="inferred from homology"/>
<dbReference type="InterPro" id="IPR006140">
    <property type="entry name" value="D-isomer_DH_NAD-bd"/>
</dbReference>
<evidence type="ECO:0000313" key="5">
    <source>
        <dbReference type="Proteomes" id="UP000199021"/>
    </source>
</evidence>
<dbReference type="EMBL" id="FOFB01000004">
    <property type="protein sequence ID" value="SEP96967.1"/>
    <property type="molecule type" value="Genomic_DNA"/>
</dbReference>
<evidence type="ECO:0000256" key="1">
    <source>
        <dbReference type="ARBA" id="ARBA00005854"/>
    </source>
</evidence>
<evidence type="ECO:0000256" key="2">
    <source>
        <dbReference type="ARBA" id="ARBA00023027"/>
    </source>
</evidence>
<dbReference type="Gene3D" id="3.40.50.720">
    <property type="entry name" value="NAD(P)-binding Rossmann-like Domain"/>
    <property type="match status" value="2"/>
</dbReference>
<name>A0A1H9C7N2_9BACT</name>
<dbReference type="Proteomes" id="UP000199021">
    <property type="component" value="Unassembled WGS sequence"/>
</dbReference>
<reference evidence="5" key="1">
    <citation type="submission" date="2016-10" db="EMBL/GenBank/DDBJ databases">
        <authorList>
            <person name="Varghese N."/>
            <person name="Submissions S."/>
        </authorList>
    </citation>
    <scope>NUCLEOTIDE SEQUENCE [LARGE SCALE GENOMIC DNA]</scope>
    <source>
        <strain evidence="5">DSM 24740</strain>
    </source>
</reference>
<evidence type="ECO:0000313" key="4">
    <source>
        <dbReference type="EMBL" id="SEP96967.1"/>
    </source>
</evidence>
<dbReference type="STRING" id="478744.SAMN05444359_10488"/>
<gene>
    <name evidence="4" type="ORF">SAMN05444359_10488</name>
</gene>
<evidence type="ECO:0000259" key="3">
    <source>
        <dbReference type="Pfam" id="PF02826"/>
    </source>
</evidence>
<accession>A0A1H9C7N2</accession>
<comment type="similarity">
    <text evidence="1">Belongs to the D-isomer specific 2-hydroxyacid dehydrogenase family.</text>
</comment>
<dbReference type="GO" id="GO:0008720">
    <property type="term" value="F:D-lactate dehydrogenase (NAD+) activity"/>
    <property type="evidence" value="ECO:0007669"/>
    <property type="project" value="TreeGrafter"/>
</dbReference>
<dbReference type="SUPFAM" id="SSF52283">
    <property type="entry name" value="Formate/glycerate dehydrogenase catalytic domain-like"/>
    <property type="match status" value="1"/>
</dbReference>
<keyword evidence="2" id="KW-0520">NAD</keyword>
<dbReference type="SUPFAM" id="SSF51735">
    <property type="entry name" value="NAD(P)-binding Rossmann-fold domains"/>
    <property type="match status" value="1"/>
</dbReference>
<sequence>MKIAFLDKAAHPYLKSALTLAGHEVDELDHLTRPDVLKSLPLYDGLMIRSRLNIDQELLEAVGPDFKFVARWGVGTDHIDLDFAKEKGITVFNSPEGSKHTVAEHTVGMMLMLLNHLGRADRQIRDGGWIRRGNVGTELGSLTVGLIGYGNMGQMTARRLSGFGCRVITHDKFRKNYGDEYAEAVSLEELQREADVVSLHIFLEGNHYYVNNDWIDAFAKPFYLINTARGLAVNTEHLVAGMESGKVLGAALDVHEYEEMSFVHLDPTQLPAPFQYLRDSENTVLTPHIAGWSAEAEEGHAKTLFGKIMGAFGSVT</sequence>
<dbReference type="AlphaFoldDB" id="A0A1H9C7N2"/>
<organism evidence="4 5">
    <name type="scientific">Neolewinella agarilytica</name>
    <dbReference type="NCBI Taxonomy" id="478744"/>
    <lineage>
        <taxon>Bacteria</taxon>
        <taxon>Pseudomonadati</taxon>
        <taxon>Bacteroidota</taxon>
        <taxon>Saprospiria</taxon>
        <taxon>Saprospirales</taxon>
        <taxon>Lewinellaceae</taxon>
        <taxon>Neolewinella</taxon>
    </lineage>
</organism>
<dbReference type="InParanoid" id="A0A1H9C7N2"/>
<dbReference type="GO" id="GO:0051287">
    <property type="term" value="F:NAD binding"/>
    <property type="evidence" value="ECO:0007669"/>
    <property type="project" value="InterPro"/>
</dbReference>
<dbReference type="InterPro" id="IPR058205">
    <property type="entry name" value="D-LDH-like"/>
</dbReference>
<dbReference type="InterPro" id="IPR036291">
    <property type="entry name" value="NAD(P)-bd_dom_sf"/>
</dbReference>
<protein>
    <submittedName>
        <fullName evidence="4">D-3-phosphoglycerate dehydrogenase</fullName>
    </submittedName>
</protein>